<dbReference type="InterPro" id="IPR012341">
    <property type="entry name" value="6hp_glycosidase-like_sf"/>
</dbReference>
<keyword evidence="5 14" id="KW-0378">Hydrolase</keyword>
<dbReference type="InterPro" id="IPR008271">
    <property type="entry name" value="Ser/Thr_kinase_AS"/>
</dbReference>
<dbReference type="GO" id="GO:0004571">
    <property type="term" value="F:mannosyl-oligosaccharide 1,2-alpha-mannosidase activity"/>
    <property type="evidence" value="ECO:0007669"/>
    <property type="project" value="InterPro"/>
</dbReference>
<proteinExistence type="inferred from homology"/>
<dbReference type="GO" id="GO:0005524">
    <property type="term" value="F:ATP binding"/>
    <property type="evidence" value="ECO:0007669"/>
    <property type="project" value="UniProtKB-UniRule"/>
</dbReference>
<dbReference type="Pfam" id="PF01532">
    <property type="entry name" value="Glyco_hydro_47"/>
    <property type="match status" value="1"/>
</dbReference>
<dbReference type="PROSITE" id="PS00018">
    <property type="entry name" value="EF_HAND_1"/>
    <property type="match status" value="1"/>
</dbReference>
<feature type="active site" description="Proton donor" evidence="10">
    <location>
        <position position="406"/>
    </location>
</feature>
<dbReference type="GO" id="GO:0004672">
    <property type="term" value="F:protein kinase activity"/>
    <property type="evidence" value="ECO:0007669"/>
    <property type="project" value="InterPro"/>
</dbReference>
<comment type="similarity">
    <text evidence="3 14">Belongs to the glycosyl hydrolase 47 family.</text>
</comment>
<evidence type="ECO:0000256" key="2">
    <source>
        <dbReference type="ARBA" id="ARBA00004922"/>
    </source>
</evidence>
<evidence type="ECO:0000256" key="6">
    <source>
        <dbReference type="ARBA" id="ARBA00022837"/>
    </source>
</evidence>
<evidence type="ECO:0000256" key="10">
    <source>
        <dbReference type="PIRSR" id="PIRSR601382-1"/>
    </source>
</evidence>
<dbReference type="InterPro" id="IPR001382">
    <property type="entry name" value="Glyco_hydro_47"/>
</dbReference>
<evidence type="ECO:0000256" key="1">
    <source>
        <dbReference type="ARBA" id="ARBA00001913"/>
    </source>
</evidence>
<evidence type="ECO:0000259" key="18">
    <source>
        <dbReference type="PROSITE" id="PS50011"/>
    </source>
</evidence>
<evidence type="ECO:0000313" key="20">
    <source>
        <dbReference type="EMBL" id="CAE7219771.1"/>
    </source>
</evidence>
<comment type="cofactor">
    <cofactor evidence="1 11">
        <name>Ca(2+)</name>
        <dbReference type="ChEBI" id="CHEBI:29108"/>
    </cofactor>
</comment>
<dbReference type="Gene3D" id="1.50.10.10">
    <property type="match status" value="1"/>
</dbReference>
<dbReference type="SMART" id="SM00220">
    <property type="entry name" value="S_TKc"/>
    <property type="match status" value="1"/>
</dbReference>
<dbReference type="GO" id="GO:0005509">
    <property type="term" value="F:calcium ion binding"/>
    <property type="evidence" value="ECO:0007669"/>
    <property type="project" value="InterPro"/>
</dbReference>
<dbReference type="GO" id="GO:0005783">
    <property type="term" value="C:endoplasmic reticulum"/>
    <property type="evidence" value="ECO:0007669"/>
    <property type="project" value="TreeGrafter"/>
</dbReference>
<evidence type="ECO:0000256" key="15">
    <source>
        <dbReference type="SAM" id="Coils"/>
    </source>
</evidence>
<feature type="coiled-coil region" evidence="15">
    <location>
        <begin position="2055"/>
        <end position="2085"/>
    </location>
</feature>
<name>A0A812K3S8_9DINO</name>
<comment type="caution">
    <text evidence="20">The sequence shown here is derived from an EMBL/GenBank/DDBJ whole genome shotgun (WGS) entry which is preliminary data.</text>
</comment>
<dbReference type="PANTHER" id="PTHR11742:SF6">
    <property type="entry name" value="MANNOSYL-OLIGOSACCHARIDE ALPHA-1,2-MANNOSIDASE IA-RELATED"/>
    <property type="match status" value="1"/>
</dbReference>
<feature type="active site" evidence="10">
    <location>
        <position position="525"/>
    </location>
</feature>
<dbReference type="PROSITE" id="PS00108">
    <property type="entry name" value="PROTEIN_KINASE_ST"/>
    <property type="match status" value="1"/>
</dbReference>
<feature type="region of interest" description="Disordered" evidence="16">
    <location>
        <begin position="31"/>
        <end position="53"/>
    </location>
</feature>
<dbReference type="SUPFAM" id="SSF56112">
    <property type="entry name" value="Protein kinase-like (PK-like)"/>
    <property type="match status" value="1"/>
</dbReference>
<dbReference type="InterPro" id="IPR000719">
    <property type="entry name" value="Prot_kinase_dom"/>
</dbReference>
<dbReference type="SUPFAM" id="SSF47473">
    <property type="entry name" value="EF-hand"/>
    <property type="match status" value="1"/>
</dbReference>
<dbReference type="InterPro" id="IPR036026">
    <property type="entry name" value="Seven-hairpin_glycosidases"/>
</dbReference>
<keyword evidence="21" id="KW-1185">Reference proteome</keyword>
<comment type="pathway">
    <text evidence="2">Protein modification; protein glycosylation.</text>
</comment>
<evidence type="ECO:0000256" key="17">
    <source>
        <dbReference type="SAM" id="Phobius"/>
    </source>
</evidence>
<keyword evidence="15" id="KW-0175">Coiled coil</keyword>
<protein>
    <recommendedName>
        <fullName evidence="14">alpha-1,2-Mannosidase</fullName>
        <ecNumber evidence="14">3.2.1.-</ecNumber>
    </recommendedName>
</protein>
<dbReference type="InterPro" id="IPR011009">
    <property type="entry name" value="Kinase-like_dom_sf"/>
</dbReference>
<feature type="coiled-coil region" evidence="15">
    <location>
        <begin position="1126"/>
        <end position="1153"/>
    </location>
</feature>
<comment type="similarity">
    <text evidence="9">Belongs to the protein kinase superfamily. Ser/Thr protein kinase family. CDPK subfamily.</text>
</comment>
<keyword evidence="17" id="KW-0812">Transmembrane</keyword>
<feature type="domain" description="Protein kinase" evidence="18">
    <location>
        <begin position="1249"/>
        <end position="1513"/>
    </location>
</feature>
<feature type="coiled-coil region" evidence="15">
    <location>
        <begin position="2542"/>
        <end position="2576"/>
    </location>
</feature>
<feature type="coiled-coil region" evidence="15">
    <location>
        <begin position="104"/>
        <end position="138"/>
    </location>
</feature>
<keyword evidence="6 11" id="KW-0106">Calcium</keyword>
<feature type="domain" description="EF-hand" evidence="19">
    <location>
        <begin position="2753"/>
        <end position="2788"/>
    </location>
</feature>
<dbReference type="GO" id="GO:0000139">
    <property type="term" value="C:Golgi membrane"/>
    <property type="evidence" value="ECO:0007669"/>
    <property type="project" value="TreeGrafter"/>
</dbReference>
<evidence type="ECO:0000256" key="9">
    <source>
        <dbReference type="ARBA" id="ARBA00024334"/>
    </source>
</evidence>
<dbReference type="PROSITE" id="PS00107">
    <property type="entry name" value="PROTEIN_KINASE_ATP"/>
    <property type="match status" value="1"/>
</dbReference>
<dbReference type="Gene3D" id="1.10.510.10">
    <property type="entry name" value="Transferase(Phosphotransferase) domain 1"/>
    <property type="match status" value="1"/>
</dbReference>
<evidence type="ECO:0000259" key="19">
    <source>
        <dbReference type="PROSITE" id="PS50222"/>
    </source>
</evidence>
<dbReference type="GO" id="GO:0005975">
    <property type="term" value="P:carbohydrate metabolic process"/>
    <property type="evidence" value="ECO:0007669"/>
    <property type="project" value="InterPro"/>
</dbReference>
<dbReference type="SMART" id="SM00054">
    <property type="entry name" value="EFh"/>
    <property type="match status" value="1"/>
</dbReference>
<dbReference type="PRINTS" id="PR00747">
    <property type="entry name" value="GLYHDRLASE47"/>
</dbReference>
<dbReference type="Gene3D" id="1.10.238.10">
    <property type="entry name" value="EF-hand"/>
    <property type="match status" value="1"/>
</dbReference>
<dbReference type="Proteomes" id="UP000601435">
    <property type="component" value="Unassembled WGS sequence"/>
</dbReference>
<keyword evidence="17" id="KW-0472">Membrane</keyword>
<keyword evidence="17" id="KW-1133">Transmembrane helix</keyword>
<evidence type="ECO:0000256" key="4">
    <source>
        <dbReference type="ARBA" id="ARBA00022741"/>
    </source>
</evidence>
<feature type="coiled-coil region" evidence="15">
    <location>
        <begin position="3003"/>
        <end position="3062"/>
    </location>
</feature>
<dbReference type="EC" id="3.2.1.-" evidence="14"/>
<gene>
    <name evidence="20" type="primary">MAN1A1</name>
    <name evidence="20" type="ORF">SNEC2469_LOCUS2739</name>
</gene>
<reference evidence="20" key="1">
    <citation type="submission" date="2021-02" db="EMBL/GenBank/DDBJ databases">
        <authorList>
            <person name="Dougan E. K."/>
            <person name="Rhodes N."/>
            <person name="Thang M."/>
            <person name="Chan C."/>
        </authorList>
    </citation>
    <scope>NUCLEOTIDE SEQUENCE</scope>
</reference>
<sequence>MRSTQPPGTAAVHKWAVLRADVGHGSWQQMAKTSSLGTRQRKPRRGAVEGGGDAPGTCSLCRKHLCWVASLGAVCMWSILVFSIWRELQDGPKMSAEALQPSVVGTLQSRVITLEKELSRAKEEIAERDRMLADLQQRARDDARGDQLAPALAPTPSPMSPAEFAKVAGASGVAEPWPSPQLRGTAKASATSTCDFQQDVDYFLLAGRGKEEMVKASSNKAECCQICIDKNRQTPGACTVAVLSSSSDSPPSGCWIKGAGSMKILAALKPNLKPGVLACFPPGHGEMPTVPTAPPVDSTAVAEHEKGLTLLISSVTTQDMRANAVRDSIRHAWSCYKTFAWGNDELLPIAGKGRNRGFNLAVTMVDSLDTLWLAGLKEEFNDARDWLVAHFHNKINAIGKTVSVFETTIRVLGGLLSAYDLSKESAFLDLAVKMGQKILAVVTARGITPYTFAGGRGGSGCPSLAESGTLQLEMRYLSHVTGDQTFAAKTMKFYETVRGYKSLDGLWPNCFERGRGKITFGADGDSFYEYLLKVWIQGGKRQEEDYLKGMYDKAVEGMEKHLVRKGADGLTYLGTATLEATGASYVQEMEHLTCFVPGWIALGAQHWQDDLRQRRMQLADSIAYTCWQMYEKQPTGIGPERVKSEAMDLSKTNTKEYILRPEAVEGWWYMWELTQDTKYRDWGWKTLLAFEKWLWVPHGYASLKDVRQTSKSYLDRMESFFIAETLKYLLLLQADHDVKLDRYVFNTEAHPLSILDFAPKPCMWAGNILALFHPLPSDLNPPSERRAMVKSPSEIFCAMVSPVASSTEKMPTIAEIRWHLVLLKYKRPFSTGCVTWDASEFTYFSGFFQARALRPAELHLRRESPPSAQNGKRSRLRVFSEAEEDELGIGTLLGDYEEQGVNHGRPTYQKVVDAPSQDEVSVYVYYWDTRDGVDFSGWWFGDKVGGSQVWSRATDNGKAPPERGWKVPWDGDAPDGLLCVEVLNAGMAQPVSTSSPTAPTVPPKAVKAKVQEPDETDKDLLKERIRLAADRVTSAEAETQQAVRAAKDMLAAEDVDEATILEADSQLKAQMETIQAEHKDIAKEVQDARASGSTQGTVGEFARLLPRLRALHASCEKELSTVKLALAKVRKAAEHAKQQASAAEAAAEAEQKDVLAFQAALPQAMQVVTDAEDAVETVAILAAAVSIDEDVPDAGETQTKAIQDIEKAATKASTNLIEAKKIVQSRLVEIKRYAPEAKKVAMKEYQDRYDLLGAVGEGAFGTAYLVQRKGEEHQRELLVAKMTSLSHLHREKQKDAIREAELLRSLSHPNVIDFVDSFVEESRSGSAFLYIIMGFADAGDLAARIQEALDLGKAIPEHEVMSVSSQVVLALSYLHRNRILHRDVKPTNIFLTKRRLVKLGDLGLAKRVDLSASLAQTPAGTPLYTSPEVCHKQRYGTQSDVWSLGVTIYEVAALRAPFEAESLVSLVMEICHSRPAPIPSQYSEDLSHLTMSLLEKDPNVRPSLCNILCMPFMRSCLKLLLRDQQQAAWEWDSLLLARTVCEALLQGVAGRATGQGNMKRRDRATLLPDLDRKILEASKRLSPLKKFRQDFEQKANAKKALAEITKTLSSAELEVEKAHIMTSSADSTGSKMEEGACVEMARASILAVLVARSLAEQRPICRLADAFTTSVDMHIADWDSQIDFALNESLNCSDFLEYVYLSRDRIRTQLDYVRGNFTAEDEAFRLQGAMGGSSAWAMTHMSAAASLLSAYVHIHGMLSAARFECLNEHLQLLFLMSFRRLKTLLHSQLRHLWLVFQGTAELVRQGAGKWLAEVVDLFEADLRTYESVMVNWKSKEEIEASSNGTAVPARPGPPLPAFTPREADGIALSTIEVLRRETFEDWDVPKPLLRGLLRYVISRDSQVADFCAGIGTAASFLNETGLVRAYAFDACSNIKLLSRNVVEHLRLYGEEVRLWTNFDVTMCLSAATDYAARPEVWAQVWTNLEANTRRAAILTCGVGEKRQEAMRAAAAHAPSLSYDEQLSSQIDEEISSTSKLLQPAEADLQKSVQMIERRLKALSGNDGEAEQQRKELEELQRRSVETRNKMAGVRTVLKRQEESLQVDVLQNQVSEKVELAEEAFLATSEAEMPFLKGLEVLPREEGIQAVAMCEAAAKKCEVALEQARLLHEKVVNESKTKFSKEVKDRLKEKLAKFRLRGEETAKKLASFKKETQQRKAQAMLQEVTEKVAEAESQCQTFSEVVKVLGTENLGQVTVDVLKYAIDQSRAAEKDSVRAYNAAREVITAKQKQVKENSLLSELSKLQSKLAAAHGEMVKSRQLAKNGDAVIRSKKVIETEEARVKSIDEQIEEMEKLAVLFDGPEVKAEDLKNVDETIKKAQAATAGGAASLDAQLKGAAASLKIPLNHLRERVKEANQKIEKVKQTTKAQREKAHAEAYVKEAEQKVEAVEASLQKIAEAELPFLKGIEVLPLKEASTAIADCESAAKQVQEAMDKAKSVLTARVADVHKFAEVASKPTLERLQSLVERNNAAGVKLAAFRKDTEKRKRTSKLQEADEILKTAEEEVDQAREAATPLAAEDLSTMTADTATQICKTLAGLEKAAGQRVHQVINFLAERRKDRDAGGGVPEELEQMQVRLGKVKAKLAESKKHTSMLEQRFVSKKLLAEAAGLVDEVDAEIQKVEAAASPLLDSSSLLVRLNVQRLSTAVQELISKGHTKEALFAKACGEGGTKVSTEQFKAFIAWLAENQTSEDVVFLDSQLEAIFKKLDADSSGDLSEQEFQDIFSEFFLCVQPISMTDGMSISSGKNVLKLDVGMVVEALGMPQFDETQKLTRLHCRVVEDTSKEGWVTMRGNQGKVYLSRQSPQNTALKSFARNWNTVTKQVEKVSSHITDKRKAMGTCAQGPLIEARTELDQLKAKAISFNRRLSDLKRKVEAAKKEYEKKAEQEKKARLDAQEQKLLAAVTKVLDEQVQAVESEATRITEAMAPLVNIQSEVEVLKVPTSLLKEGEQMNAQLKEKLAAVRTAIAKHEGPKDEGSGQIRQAVNSAKWKVDNMEKEAAKVLEAARATASRVADVALREARASLRCECAKKDTTLDAIFDTMRGDAPDGTVSKEAFERYLGSMSDLGLSAEQVSLVYDRIPQSEEGASRWSFLRSFQQFFVCQKSIALTYDFVISNRKPLRMVACDEVMEVLEGPQTDPKLGITRVKGRLLEHNVVGWATVSGNQGSRFLKEKAKPYMQCLLELPLEPDFLTSEAPIRLLKAEEVLEVIEGPRKDSNEPLLRARCKACSDQAEGWLTLKGPAGFLAEQGRHQHYVCKTAIAMTDNQNIKTCKVLRKLEVGEIVRVLEGPEVDKDSSVSRIKAVATKDSLEGWVTVKGNAGTVYAEEAPSLYTVLQEVPLQRSFSTEGAEQIRALAKDEAIEVLEGPKEEVLEPVLRFKGRALADSAVGWVSMSSKKLKSWSPLYRCKQSTVLQSTLATKSAASIRRVDEGEILEVVDGPQEDSEAGLLRIRARARKDQAVGWITMKGNQGTVFLVQSEDPPKRQ</sequence>
<dbReference type="InterPro" id="IPR018247">
    <property type="entry name" value="EF_Hand_1_Ca_BS"/>
</dbReference>
<dbReference type="InterPro" id="IPR050749">
    <property type="entry name" value="Glycosyl_Hydrolase_47"/>
</dbReference>
<feature type="coiled-coil region" evidence="15">
    <location>
        <begin position="2903"/>
        <end position="2955"/>
    </location>
</feature>
<evidence type="ECO:0000256" key="5">
    <source>
        <dbReference type="ARBA" id="ARBA00022801"/>
    </source>
</evidence>
<feature type="active site" evidence="10">
    <location>
        <position position="662"/>
    </location>
</feature>
<dbReference type="Gene3D" id="3.30.200.20">
    <property type="entry name" value="Phosphorylase Kinase, domain 1"/>
    <property type="match status" value="1"/>
</dbReference>
<dbReference type="InterPro" id="IPR002048">
    <property type="entry name" value="EF_hand_dom"/>
</dbReference>
<dbReference type="PROSITE" id="PS50222">
    <property type="entry name" value="EF_HAND_2"/>
    <property type="match status" value="1"/>
</dbReference>
<feature type="binding site" evidence="11">
    <location>
        <position position="747"/>
    </location>
    <ligand>
        <name>Ca(2+)</name>
        <dbReference type="ChEBI" id="CHEBI:29108"/>
    </ligand>
</feature>
<feature type="active site" description="Proton donor" evidence="10">
    <location>
        <position position="640"/>
    </location>
</feature>
<dbReference type="OrthoDB" id="438579at2759"/>
<evidence type="ECO:0000256" key="16">
    <source>
        <dbReference type="SAM" id="MobiDB-lite"/>
    </source>
</evidence>
<evidence type="ECO:0000256" key="12">
    <source>
        <dbReference type="PIRSR" id="PIRSR601382-3"/>
    </source>
</evidence>
<feature type="coiled-coil region" evidence="15">
    <location>
        <begin position="2402"/>
        <end position="2496"/>
    </location>
</feature>
<dbReference type="Pfam" id="PF00069">
    <property type="entry name" value="Pkinase"/>
    <property type="match status" value="1"/>
</dbReference>
<dbReference type="EMBL" id="CAJNJA010007065">
    <property type="protein sequence ID" value="CAE7219771.1"/>
    <property type="molecule type" value="Genomic_DNA"/>
</dbReference>
<evidence type="ECO:0000256" key="14">
    <source>
        <dbReference type="RuleBase" id="RU361193"/>
    </source>
</evidence>
<dbReference type="SUPFAM" id="SSF48225">
    <property type="entry name" value="Seven-hairpin glycosidases"/>
    <property type="match status" value="1"/>
</dbReference>
<evidence type="ECO:0000256" key="7">
    <source>
        <dbReference type="ARBA" id="ARBA00022840"/>
    </source>
</evidence>
<dbReference type="InterPro" id="IPR011992">
    <property type="entry name" value="EF-hand-dom_pair"/>
</dbReference>
<feature type="binding site" evidence="13">
    <location>
        <position position="1281"/>
    </location>
    <ligand>
        <name>ATP</name>
        <dbReference type="ChEBI" id="CHEBI:30616"/>
    </ligand>
</feature>
<evidence type="ECO:0000256" key="3">
    <source>
        <dbReference type="ARBA" id="ARBA00007658"/>
    </source>
</evidence>
<keyword evidence="14" id="KW-0326">Glycosidase</keyword>
<keyword evidence="4 13" id="KW-0547">Nucleotide-binding</keyword>
<evidence type="ECO:0000256" key="13">
    <source>
        <dbReference type="PROSITE-ProRule" id="PRU10141"/>
    </source>
</evidence>
<evidence type="ECO:0000313" key="21">
    <source>
        <dbReference type="Proteomes" id="UP000601435"/>
    </source>
</evidence>
<dbReference type="PANTHER" id="PTHR11742">
    <property type="entry name" value="MANNOSYL-OLIGOSACCHARIDE ALPHA-1,2-MANNOSIDASE-RELATED"/>
    <property type="match status" value="1"/>
</dbReference>
<keyword evidence="7 13" id="KW-0067">ATP-binding</keyword>
<accession>A0A812K3S8</accession>
<feature type="coiled-coil region" evidence="15">
    <location>
        <begin position="2213"/>
        <end position="2240"/>
    </location>
</feature>
<keyword evidence="11" id="KW-0479">Metal-binding</keyword>
<dbReference type="PROSITE" id="PS50011">
    <property type="entry name" value="PROTEIN_KINASE_DOM"/>
    <property type="match status" value="1"/>
</dbReference>
<keyword evidence="8 12" id="KW-1015">Disulfide bond</keyword>
<feature type="transmembrane region" description="Helical" evidence="17">
    <location>
        <begin position="65"/>
        <end position="85"/>
    </location>
</feature>
<evidence type="ECO:0000256" key="8">
    <source>
        <dbReference type="ARBA" id="ARBA00023157"/>
    </source>
</evidence>
<dbReference type="InterPro" id="IPR017441">
    <property type="entry name" value="Protein_kinase_ATP_BS"/>
</dbReference>
<organism evidence="20 21">
    <name type="scientific">Symbiodinium necroappetens</name>
    <dbReference type="NCBI Taxonomy" id="1628268"/>
    <lineage>
        <taxon>Eukaryota</taxon>
        <taxon>Sar</taxon>
        <taxon>Alveolata</taxon>
        <taxon>Dinophyceae</taxon>
        <taxon>Suessiales</taxon>
        <taxon>Symbiodiniaceae</taxon>
        <taxon>Symbiodinium</taxon>
    </lineage>
</organism>
<feature type="disulfide bond" evidence="12">
    <location>
        <begin position="594"/>
        <end position="626"/>
    </location>
</feature>
<evidence type="ECO:0000256" key="11">
    <source>
        <dbReference type="PIRSR" id="PIRSR601382-2"/>
    </source>
</evidence>
<dbReference type="CDD" id="cd08215">
    <property type="entry name" value="STKc_Nek"/>
    <property type="match status" value="1"/>
</dbReference>